<dbReference type="OrthoDB" id="265717at2759"/>
<accession>A0A6A6Q4N2</accession>
<name>A0A6A6Q4N2_9PEZI</name>
<gene>
    <name evidence="1" type="ORF">BDY17DRAFT_342050</name>
</gene>
<evidence type="ECO:0008006" key="3">
    <source>
        <dbReference type="Google" id="ProtNLM"/>
    </source>
</evidence>
<evidence type="ECO:0000313" key="2">
    <source>
        <dbReference type="Proteomes" id="UP000799767"/>
    </source>
</evidence>
<dbReference type="Gene3D" id="3.30.70.100">
    <property type="match status" value="1"/>
</dbReference>
<dbReference type="EMBL" id="MU001631">
    <property type="protein sequence ID" value="KAF2487265.1"/>
    <property type="molecule type" value="Genomic_DNA"/>
</dbReference>
<dbReference type="RefSeq" id="XP_033593834.1">
    <property type="nucleotide sequence ID" value="XM_033738004.1"/>
</dbReference>
<keyword evidence="2" id="KW-1185">Reference proteome</keyword>
<dbReference type="PANTHER" id="PTHR40257:SF1">
    <property type="entry name" value="DUF1330 DOMAIN-CONTAINING PROTEIN"/>
    <property type="match status" value="1"/>
</dbReference>
<sequence length="256" mass="28201">MPPVTVHLLALQKSIPAFLDAVKSSSSTPPLVISKVIRWIVRPTEIDARELLDTKWDLMLIQLKSAPLSEDLLSNKWVAKRYSVTAGVPSSLVKGFDEKNDRLLNPRQGDVPPLSNSKPRMAKSAQSLALDDDLLRFAKSYEIGGAVSMYNLLAFKKTQAAHDSYLKYGKAFAESSGGKRGGTAKVVGKVIDEGSPWTEVALAHYPTIQHFTEMLASEDYQEINTKWRLPALADTCILCTSELDPILTNTEKSSKL</sequence>
<dbReference type="AlphaFoldDB" id="A0A6A6Q4N2"/>
<proteinExistence type="predicted"/>
<reference evidence="1" key="1">
    <citation type="journal article" date="2020" name="Stud. Mycol.">
        <title>101 Dothideomycetes genomes: a test case for predicting lifestyles and emergence of pathogens.</title>
        <authorList>
            <person name="Haridas S."/>
            <person name="Albert R."/>
            <person name="Binder M."/>
            <person name="Bloem J."/>
            <person name="Labutti K."/>
            <person name="Salamov A."/>
            <person name="Andreopoulos B."/>
            <person name="Baker S."/>
            <person name="Barry K."/>
            <person name="Bills G."/>
            <person name="Bluhm B."/>
            <person name="Cannon C."/>
            <person name="Castanera R."/>
            <person name="Culley D."/>
            <person name="Daum C."/>
            <person name="Ezra D."/>
            <person name="Gonzalez J."/>
            <person name="Henrissat B."/>
            <person name="Kuo A."/>
            <person name="Liang C."/>
            <person name="Lipzen A."/>
            <person name="Lutzoni F."/>
            <person name="Magnuson J."/>
            <person name="Mondo S."/>
            <person name="Nolan M."/>
            <person name="Ohm R."/>
            <person name="Pangilinan J."/>
            <person name="Park H.-J."/>
            <person name="Ramirez L."/>
            <person name="Alfaro M."/>
            <person name="Sun H."/>
            <person name="Tritt A."/>
            <person name="Yoshinaga Y."/>
            <person name="Zwiers L.-H."/>
            <person name="Turgeon B."/>
            <person name="Goodwin S."/>
            <person name="Spatafora J."/>
            <person name="Crous P."/>
            <person name="Grigoriev I."/>
        </authorList>
    </citation>
    <scope>NUCLEOTIDE SEQUENCE</scope>
    <source>
        <strain evidence="1">CBS 113389</strain>
    </source>
</reference>
<organism evidence="1 2">
    <name type="scientific">Neohortaea acidophila</name>
    <dbReference type="NCBI Taxonomy" id="245834"/>
    <lineage>
        <taxon>Eukaryota</taxon>
        <taxon>Fungi</taxon>
        <taxon>Dikarya</taxon>
        <taxon>Ascomycota</taxon>
        <taxon>Pezizomycotina</taxon>
        <taxon>Dothideomycetes</taxon>
        <taxon>Dothideomycetidae</taxon>
        <taxon>Mycosphaerellales</taxon>
        <taxon>Teratosphaeriaceae</taxon>
        <taxon>Neohortaea</taxon>
    </lineage>
</organism>
<dbReference type="GeneID" id="54479006"/>
<evidence type="ECO:0000313" key="1">
    <source>
        <dbReference type="EMBL" id="KAF2487265.1"/>
    </source>
</evidence>
<dbReference type="Proteomes" id="UP000799767">
    <property type="component" value="Unassembled WGS sequence"/>
</dbReference>
<dbReference type="PANTHER" id="PTHR40257">
    <property type="match status" value="1"/>
</dbReference>
<protein>
    <recommendedName>
        <fullName evidence="3">DUF1330 domain-containing protein</fullName>
    </recommendedName>
</protein>